<reference evidence="2 3" key="1">
    <citation type="submission" date="2019-11" db="EMBL/GenBank/DDBJ databases">
        <authorList>
            <person name="Holert J."/>
        </authorList>
    </citation>
    <scope>NUCLEOTIDE SEQUENCE [LARGE SCALE GENOMIC DNA]</scope>
    <source>
        <strain evidence="2">BC5_2</strain>
    </source>
</reference>
<feature type="compositionally biased region" description="Polar residues" evidence="1">
    <location>
        <begin position="342"/>
        <end position="353"/>
    </location>
</feature>
<feature type="region of interest" description="Disordered" evidence="1">
    <location>
        <begin position="259"/>
        <end position="359"/>
    </location>
</feature>
<sequence>MDTSIRFLNRFIGKGSRGVLRMGMTAILVSSASTQASVACTQLVSVSQSGTAALVDQPTLNRHLKQFCRGYASEKAGIKSPSFDLSFRFIAEALNRLPKASALPVDTSIPALVGRFCDRKTDTGVSDYAYQDYLATVSTAAPTLYQQCGVMEQSGLFIRIEPASFLPHNMTLLISNQSGNAEPAELQAAGSSEVACHWLSGSVSLSRLPEGKGTILDCTRQDPSRAGYVRLIYLNGGDLQTLTVPWPSMRGHQKRAVETVDKNIDTAPRTQTDAKSTNKKTAKPKTNGANKSDEVITPMQVVPIQVGRPAASEKTMQKQTVPDSKPATPESPRAEDDEPRESSQPESQNQEGSDATFVP</sequence>
<accession>A0A5S9P701</accession>
<evidence type="ECO:0000313" key="2">
    <source>
        <dbReference type="EMBL" id="CAA0099199.1"/>
    </source>
</evidence>
<name>A0A5S9P701_9GAMM</name>
<organism evidence="2 3">
    <name type="scientific">BD1-7 clade bacterium</name>
    <dbReference type="NCBI Taxonomy" id="2029982"/>
    <lineage>
        <taxon>Bacteria</taxon>
        <taxon>Pseudomonadati</taxon>
        <taxon>Pseudomonadota</taxon>
        <taxon>Gammaproteobacteria</taxon>
        <taxon>Cellvibrionales</taxon>
        <taxon>Spongiibacteraceae</taxon>
        <taxon>BD1-7 clade</taxon>
    </lineage>
</organism>
<dbReference type="Proteomes" id="UP000434580">
    <property type="component" value="Unassembled WGS sequence"/>
</dbReference>
<evidence type="ECO:0000256" key="1">
    <source>
        <dbReference type="SAM" id="MobiDB-lite"/>
    </source>
</evidence>
<gene>
    <name evidence="2" type="ORF">DPBNPPHM_03671</name>
</gene>
<evidence type="ECO:0000313" key="3">
    <source>
        <dbReference type="Proteomes" id="UP000434580"/>
    </source>
</evidence>
<proteinExistence type="predicted"/>
<dbReference type="EMBL" id="CACSII010000007">
    <property type="protein sequence ID" value="CAA0099199.1"/>
    <property type="molecule type" value="Genomic_DNA"/>
</dbReference>
<dbReference type="AlphaFoldDB" id="A0A5S9P701"/>
<protein>
    <submittedName>
        <fullName evidence="2">Uncharacterized protein</fullName>
    </submittedName>
</protein>